<dbReference type="AlphaFoldDB" id="A0A2T7NX93"/>
<feature type="region of interest" description="Disordered" evidence="1">
    <location>
        <begin position="121"/>
        <end position="149"/>
    </location>
</feature>
<gene>
    <name evidence="2" type="ORF">C0Q70_13444</name>
</gene>
<feature type="compositionally biased region" description="Basic and acidic residues" evidence="1">
    <location>
        <begin position="132"/>
        <end position="149"/>
    </location>
</feature>
<feature type="compositionally biased region" description="Polar residues" evidence="1">
    <location>
        <begin position="121"/>
        <end position="130"/>
    </location>
</feature>
<sequence length="149" mass="16240">MAEKGEQQQPQQQQQQQARRESPAVAFRSSQHLATAVAELDPFRVSEQPEQVGGAEGQRCADSTVVRASTHASVADQRVSDGGVTDCVGLVSADLSHGPFPQAVEQFHLCDFGERWIPTAEYSTSESQGSDDLLRLTRKDDKIADDARD</sequence>
<dbReference type="OrthoDB" id="193905at2759"/>
<protein>
    <submittedName>
        <fullName evidence="2">Uncharacterized protein</fullName>
    </submittedName>
</protein>
<dbReference type="EMBL" id="PZQS01000008">
    <property type="protein sequence ID" value="PVD25784.1"/>
    <property type="molecule type" value="Genomic_DNA"/>
</dbReference>
<comment type="caution">
    <text evidence="2">The sequence shown here is derived from an EMBL/GenBank/DDBJ whole genome shotgun (WGS) entry which is preliminary data.</text>
</comment>
<evidence type="ECO:0000313" key="2">
    <source>
        <dbReference type="EMBL" id="PVD25784.1"/>
    </source>
</evidence>
<organism evidence="2 3">
    <name type="scientific">Pomacea canaliculata</name>
    <name type="common">Golden apple snail</name>
    <dbReference type="NCBI Taxonomy" id="400727"/>
    <lineage>
        <taxon>Eukaryota</taxon>
        <taxon>Metazoa</taxon>
        <taxon>Spiralia</taxon>
        <taxon>Lophotrochozoa</taxon>
        <taxon>Mollusca</taxon>
        <taxon>Gastropoda</taxon>
        <taxon>Caenogastropoda</taxon>
        <taxon>Architaenioglossa</taxon>
        <taxon>Ampullarioidea</taxon>
        <taxon>Ampullariidae</taxon>
        <taxon>Pomacea</taxon>
    </lineage>
</organism>
<evidence type="ECO:0000256" key="1">
    <source>
        <dbReference type="SAM" id="MobiDB-lite"/>
    </source>
</evidence>
<accession>A0A2T7NX93</accession>
<keyword evidence="3" id="KW-1185">Reference proteome</keyword>
<evidence type="ECO:0000313" key="3">
    <source>
        <dbReference type="Proteomes" id="UP000245119"/>
    </source>
</evidence>
<feature type="compositionally biased region" description="Low complexity" evidence="1">
    <location>
        <begin position="7"/>
        <end position="17"/>
    </location>
</feature>
<feature type="region of interest" description="Disordered" evidence="1">
    <location>
        <begin position="1"/>
        <end position="61"/>
    </location>
</feature>
<name>A0A2T7NX93_POMCA</name>
<proteinExistence type="predicted"/>
<dbReference type="Proteomes" id="UP000245119">
    <property type="component" value="Linkage Group LG8"/>
</dbReference>
<reference evidence="2 3" key="1">
    <citation type="submission" date="2018-04" db="EMBL/GenBank/DDBJ databases">
        <title>The genome of golden apple snail Pomacea canaliculata provides insight into stress tolerance and invasive adaptation.</title>
        <authorList>
            <person name="Liu C."/>
            <person name="Liu B."/>
            <person name="Ren Y."/>
            <person name="Zhang Y."/>
            <person name="Wang H."/>
            <person name="Li S."/>
            <person name="Jiang F."/>
            <person name="Yin L."/>
            <person name="Zhang G."/>
            <person name="Qian W."/>
            <person name="Fan W."/>
        </authorList>
    </citation>
    <scope>NUCLEOTIDE SEQUENCE [LARGE SCALE GENOMIC DNA]</scope>
    <source>
        <strain evidence="2">SZHN2017</strain>
        <tissue evidence="2">Muscle</tissue>
    </source>
</reference>